<gene>
    <name evidence="2" type="ORF">MKZ38_002792</name>
</gene>
<dbReference type="Pfam" id="PF05705">
    <property type="entry name" value="DUF829"/>
    <property type="match status" value="2"/>
</dbReference>
<dbReference type="AlphaFoldDB" id="A0AAD5RNE8"/>
<dbReference type="PANTHER" id="PTHR12265:SF40">
    <property type="entry name" value="DUF829-DOMAIN-CONTAINING PROTEIN"/>
    <property type="match status" value="1"/>
</dbReference>
<dbReference type="EMBL" id="JAKWBI020000188">
    <property type="protein sequence ID" value="KAJ2899779.1"/>
    <property type="molecule type" value="Genomic_DNA"/>
</dbReference>
<proteinExistence type="predicted"/>
<dbReference type="PANTHER" id="PTHR12265">
    <property type="entry name" value="TRANSMEMBRANE PROTEIN 53"/>
    <property type="match status" value="1"/>
</dbReference>
<evidence type="ECO:0000256" key="1">
    <source>
        <dbReference type="SAM" id="MobiDB-lite"/>
    </source>
</evidence>
<dbReference type="InterPro" id="IPR008547">
    <property type="entry name" value="DUF829_TMEM53"/>
</dbReference>
<keyword evidence="3" id="KW-1185">Reference proteome</keyword>
<organism evidence="2 3">
    <name type="scientific">Zalerion maritima</name>
    <dbReference type="NCBI Taxonomy" id="339359"/>
    <lineage>
        <taxon>Eukaryota</taxon>
        <taxon>Fungi</taxon>
        <taxon>Dikarya</taxon>
        <taxon>Ascomycota</taxon>
        <taxon>Pezizomycotina</taxon>
        <taxon>Sordariomycetes</taxon>
        <taxon>Lulworthiomycetidae</taxon>
        <taxon>Lulworthiales</taxon>
        <taxon>Lulworthiaceae</taxon>
        <taxon>Zalerion</taxon>
    </lineage>
</organism>
<name>A0AAD5RNE8_9PEZI</name>
<accession>A0AAD5RNE8</accession>
<comment type="caution">
    <text evidence="2">The sequence shown here is derived from an EMBL/GenBank/DDBJ whole genome shotgun (WGS) entry which is preliminary data.</text>
</comment>
<protein>
    <submittedName>
        <fullName evidence="2">Uncharacterized protein</fullName>
    </submittedName>
</protein>
<sequence>MADSAVRSSTTKEDKLSPFVTLIHPPSDAPPTSVSVGKAGAGAHSAPPEPKLIILAAWMAAQDAHIRKYTAVHHIMYPTAPILLLRCPLKNMVMPGTGKASILPAVSVVRKYVPVSSPGGLEKENREPGKQQPEVLVHMFSNGGSSTTAWLFDFLGEEEHGGCIPRYTAVLDSCPGKFQWARTYAALTAGLPNTLLARAIAWPVMQGVICGYVLRYFIIGGVRSMLSGLFRRREADSPNKPRGAPGPRAAPDEQNGSASAKNKSLFRADKVFSGRDTLSDRANAHNTPARMEAEVGGRTYIYGPGDAMIDWTEVERHAAAAASAGFDVKTERFEESGHVNHMRKDPDRYWGLVGQRWAGWWADRRQKGTCPESR</sequence>
<dbReference type="InterPro" id="IPR029058">
    <property type="entry name" value="AB_hydrolase_fold"/>
</dbReference>
<feature type="region of interest" description="Disordered" evidence="1">
    <location>
        <begin position="233"/>
        <end position="261"/>
    </location>
</feature>
<feature type="region of interest" description="Disordered" evidence="1">
    <location>
        <begin position="1"/>
        <end position="43"/>
    </location>
</feature>
<evidence type="ECO:0000313" key="3">
    <source>
        <dbReference type="Proteomes" id="UP001201980"/>
    </source>
</evidence>
<evidence type="ECO:0000313" key="2">
    <source>
        <dbReference type="EMBL" id="KAJ2899779.1"/>
    </source>
</evidence>
<dbReference type="SUPFAM" id="SSF53474">
    <property type="entry name" value="alpha/beta-Hydrolases"/>
    <property type="match status" value="1"/>
</dbReference>
<reference evidence="2" key="1">
    <citation type="submission" date="2022-07" db="EMBL/GenBank/DDBJ databases">
        <title>Draft genome sequence of Zalerion maritima ATCC 34329, a (micro)plastics degrading marine fungus.</title>
        <authorList>
            <person name="Paco A."/>
            <person name="Goncalves M.F.M."/>
            <person name="Rocha-Santos T.A.P."/>
            <person name="Alves A."/>
        </authorList>
    </citation>
    <scope>NUCLEOTIDE SEQUENCE</scope>
    <source>
        <strain evidence="2">ATCC 34329</strain>
    </source>
</reference>
<dbReference type="Proteomes" id="UP001201980">
    <property type="component" value="Unassembled WGS sequence"/>
</dbReference>